<proteinExistence type="predicted"/>
<dbReference type="EMBL" id="AWWH01000066">
    <property type="protein sequence ID" value="ETA74590.1"/>
    <property type="molecule type" value="Genomic_DNA"/>
</dbReference>
<reference evidence="3 4" key="1">
    <citation type="journal article" date="2014" name="Genome Announc.">
        <title>The Genome of the Predominant Equine Lactobacillus Species, Lactobacillus equi, Is Reflective of Its Lifestyle Adaptations to an Herbivorous Host.</title>
        <authorList>
            <person name="O'Donnell M.M."/>
            <person name="Harris H.M."/>
            <person name="O'Toole P.W."/>
            <person name="Ross R.P."/>
        </authorList>
    </citation>
    <scope>NUCLEOTIDE SEQUENCE [LARGE SCALE GENOMIC DNA]</scope>
    <source>
        <strain evidence="3 4">DPC 6820</strain>
    </source>
</reference>
<dbReference type="InterPro" id="IPR040607">
    <property type="entry name" value="ALP_N"/>
</dbReference>
<evidence type="ECO:0000259" key="1">
    <source>
        <dbReference type="Pfam" id="PF17989"/>
    </source>
</evidence>
<evidence type="ECO:0000313" key="3">
    <source>
        <dbReference type="EMBL" id="ETA74590.1"/>
    </source>
</evidence>
<dbReference type="InterPro" id="IPR043129">
    <property type="entry name" value="ATPase_NBD"/>
</dbReference>
<dbReference type="Proteomes" id="UP000018559">
    <property type="component" value="Unassembled WGS sequence"/>
</dbReference>
<dbReference type="Pfam" id="PF22128">
    <property type="entry name" value="Alp7A_like_C"/>
    <property type="match status" value="1"/>
</dbReference>
<dbReference type="RefSeq" id="WP_023859305.1">
    <property type="nucleotide sequence ID" value="NZ_AWWH01000066.1"/>
</dbReference>
<feature type="domain" description="Alp7A-like C-terminal" evidence="2">
    <location>
        <begin position="201"/>
        <end position="346"/>
    </location>
</feature>
<feature type="domain" description="Actin-like protein N-terminal" evidence="1">
    <location>
        <begin position="7"/>
        <end position="167"/>
    </location>
</feature>
<name>V7HZ72_9LACO</name>
<evidence type="ECO:0000259" key="2">
    <source>
        <dbReference type="Pfam" id="PF22128"/>
    </source>
</evidence>
<gene>
    <name evidence="3" type="ORF">LEQ_0455c</name>
</gene>
<comment type="caution">
    <text evidence="3">The sequence shown here is derived from an EMBL/GenBank/DDBJ whole genome shotgun (WGS) entry which is preliminary data.</text>
</comment>
<dbReference type="SUPFAM" id="SSF53067">
    <property type="entry name" value="Actin-like ATPase domain"/>
    <property type="match status" value="2"/>
</dbReference>
<dbReference type="InterPro" id="IPR054368">
    <property type="entry name" value="Alp7A-like_C"/>
</dbReference>
<evidence type="ECO:0008006" key="5">
    <source>
        <dbReference type="Google" id="ProtNLM"/>
    </source>
</evidence>
<organism evidence="3 4">
    <name type="scientific">Ligilactobacillus equi DPC 6820</name>
    <dbReference type="NCBI Taxonomy" id="1392007"/>
    <lineage>
        <taxon>Bacteria</taxon>
        <taxon>Bacillati</taxon>
        <taxon>Bacillota</taxon>
        <taxon>Bacilli</taxon>
        <taxon>Lactobacillales</taxon>
        <taxon>Lactobacillaceae</taxon>
        <taxon>Ligilactobacillus</taxon>
    </lineage>
</organism>
<evidence type="ECO:0000313" key="4">
    <source>
        <dbReference type="Proteomes" id="UP000018559"/>
    </source>
</evidence>
<sequence>MSNVLFAIDLGNRQIKTSDGEMTDIIPTSLVREKDYSGYGESKLEDFELYTIDNESCYIGKDVKKFINARSGLQTSTDRYVDNQIFKFLAIAAIARYAKNHLSSKKGNLKITLMAGLPSEDFQNNKNIENVRKIFSGKHEVIYNNNGEERVVNFTVDEVYFVPQPYGSFLSTALKGIDIVEGIGDQEDFDRYDEYNKSRLAIIDVGGGDLQFVIVEYGQFVTDKAIQLRMGAIELFNDIRSRLMKEYNIKGNHNEIESLVREGIENNTYRFVYKVNRRKEIDITDIVVESIEDWTRRIVEEFQLAYRDSETLDFVMIAGGGANIVDKEIIDNAFNKEYERTVFVSNSEMANVDGYIKRLQILENGGD</sequence>
<protein>
    <recommendedName>
        <fullName evidence="5">Actin-like protein N-terminal domain-containing protein</fullName>
    </recommendedName>
</protein>
<keyword evidence="4" id="KW-1185">Reference proteome</keyword>
<dbReference type="CDD" id="cd24021">
    <property type="entry name" value="ASKHA_NBD_ParM_Psk41-like"/>
    <property type="match status" value="1"/>
</dbReference>
<dbReference type="Pfam" id="PF17989">
    <property type="entry name" value="ALP_N"/>
    <property type="match status" value="1"/>
</dbReference>
<dbReference type="PATRIC" id="fig|1392007.3.peg.597"/>
<dbReference type="Gene3D" id="3.30.420.40">
    <property type="match status" value="2"/>
</dbReference>
<dbReference type="AlphaFoldDB" id="V7HZ72"/>
<accession>V7HZ72</accession>